<dbReference type="PROSITE" id="PS01124">
    <property type="entry name" value="HTH_ARAC_FAMILY_2"/>
    <property type="match status" value="1"/>
</dbReference>
<comment type="caution">
    <text evidence="5">The sequence shown here is derived from an EMBL/GenBank/DDBJ whole genome shotgun (WGS) entry which is preliminary data.</text>
</comment>
<reference evidence="6" key="1">
    <citation type="journal article" date="2014" name="Stand. Genomic Sci.">
        <title>Genome sequence of the exopolysaccharide-producing Salipiger mucosus type strain (DSM 16094(T)), a moderately halophilic member of the Roseobacter clade.</title>
        <authorList>
            <person name="Riedel T."/>
            <person name="Spring S."/>
            <person name="Fiebig A."/>
            <person name="Petersen J."/>
            <person name="Kyrpides N.C."/>
            <person name="Goker M."/>
            <person name="Klenk H.P."/>
        </authorList>
    </citation>
    <scope>NUCLEOTIDE SEQUENCE [LARGE SCALE GENOMIC DNA]</scope>
    <source>
        <strain evidence="6">DSM 16094</strain>
    </source>
</reference>
<dbReference type="InterPro" id="IPR009057">
    <property type="entry name" value="Homeodomain-like_sf"/>
</dbReference>
<evidence type="ECO:0000259" key="4">
    <source>
        <dbReference type="PROSITE" id="PS01124"/>
    </source>
</evidence>
<dbReference type="AlphaFoldDB" id="S9QWZ2"/>
<name>S9QWZ2_9RHOB</name>
<keyword evidence="1" id="KW-0805">Transcription regulation</keyword>
<dbReference type="Pfam" id="PF12833">
    <property type="entry name" value="HTH_18"/>
    <property type="match status" value="1"/>
</dbReference>
<dbReference type="STRING" id="1123237.Salmuc_01883"/>
<keyword evidence="3" id="KW-0804">Transcription</keyword>
<evidence type="ECO:0000313" key="5">
    <source>
        <dbReference type="EMBL" id="EPX84108.1"/>
    </source>
</evidence>
<dbReference type="eggNOG" id="COG2207">
    <property type="taxonomic scope" value="Bacteria"/>
</dbReference>
<keyword evidence="2" id="KW-0238">DNA-binding</keyword>
<dbReference type="PANTHER" id="PTHR46796">
    <property type="entry name" value="HTH-TYPE TRANSCRIPTIONAL ACTIVATOR RHAS-RELATED"/>
    <property type="match status" value="1"/>
</dbReference>
<dbReference type="GO" id="GO:0003700">
    <property type="term" value="F:DNA-binding transcription factor activity"/>
    <property type="evidence" value="ECO:0007669"/>
    <property type="project" value="InterPro"/>
</dbReference>
<keyword evidence="6" id="KW-1185">Reference proteome</keyword>
<evidence type="ECO:0000256" key="3">
    <source>
        <dbReference type="ARBA" id="ARBA00023163"/>
    </source>
</evidence>
<evidence type="ECO:0000256" key="1">
    <source>
        <dbReference type="ARBA" id="ARBA00023015"/>
    </source>
</evidence>
<dbReference type="GO" id="GO:0043565">
    <property type="term" value="F:sequence-specific DNA binding"/>
    <property type="evidence" value="ECO:0007669"/>
    <property type="project" value="InterPro"/>
</dbReference>
<evidence type="ECO:0000256" key="2">
    <source>
        <dbReference type="ARBA" id="ARBA00023125"/>
    </source>
</evidence>
<dbReference type="PANTHER" id="PTHR46796:SF7">
    <property type="entry name" value="ARAC FAMILY TRANSCRIPTIONAL REGULATOR"/>
    <property type="match status" value="1"/>
</dbReference>
<accession>S9QWZ2</accession>
<dbReference type="Pfam" id="PF12852">
    <property type="entry name" value="Cupin_6"/>
    <property type="match status" value="1"/>
</dbReference>
<feature type="domain" description="HTH araC/xylS-type" evidence="4">
    <location>
        <begin position="217"/>
        <end position="314"/>
    </location>
</feature>
<dbReference type="SUPFAM" id="SSF46689">
    <property type="entry name" value="Homeodomain-like"/>
    <property type="match status" value="2"/>
</dbReference>
<dbReference type="SMART" id="SM00342">
    <property type="entry name" value="HTH_ARAC"/>
    <property type="match status" value="1"/>
</dbReference>
<protein>
    <submittedName>
        <fullName evidence="5">Transcriptional regulator, AraC family</fullName>
    </submittedName>
</protein>
<evidence type="ECO:0000313" key="6">
    <source>
        <dbReference type="Proteomes" id="UP000015347"/>
    </source>
</evidence>
<dbReference type="HOGENOM" id="CLU_000445_81_0_5"/>
<proteinExistence type="predicted"/>
<dbReference type="InterPro" id="IPR050204">
    <property type="entry name" value="AraC_XylS_family_regulators"/>
</dbReference>
<dbReference type="Gene3D" id="1.10.10.60">
    <property type="entry name" value="Homeodomain-like"/>
    <property type="match status" value="2"/>
</dbReference>
<dbReference type="InterPro" id="IPR032783">
    <property type="entry name" value="AraC_lig"/>
</dbReference>
<dbReference type="InterPro" id="IPR018060">
    <property type="entry name" value="HTH_AraC"/>
</dbReference>
<gene>
    <name evidence="5" type="ORF">Salmuc_01883</name>
</gene>
<dbReference type="InterPro" id="IPR018062">
    <property type="entry name" value="HTH_AraC-typ_CS"/>
</dbReference>
<dbReference type="Proteomes" id="UP000015347">
    <property type="component" value="Unassembled WGS sequence"/>
</dbReference>
<dbReference type="EMBL" id="APVH01000013">
    <property type="protein sequence ID" value="EPX84108.1"/>
    <property type="molecule type" value="Genomic_DNA"/>
</dbReference>
<dbReference type="PROSITE" id="PS00041">
    <property type="entry name" value="HTH_ARAC_FAMILY_1"/>
    <property type="match status" value="1"/>
</dbReference>
<sequence length="319" mass="35113">MEDRYSIYHIPVEIVQNMRDTLTSVFQLLDLHSARSTRLEAGGAWSLRFPDRHVLKFAAVTRGGCWMLHPEHPEVELRAGDAFLLCHTPSYVLASDRSLPPENGAEVIDWSASDTGRYGGDEVALLAGAFAVSALHERVIHDALPRLMLLRRETAAAAAIMRTLELMEVEFQAARMGASLMRHHLAEMLLVQMLRAHASAETVRGGWISTLTDPKLGAALGAIHGAPERHWTLRELAGIAGMSRSAFAQAFQRALGRTPIDYAAHWRMQVAEDLLARGLSVTEVSDRMGYSTQSAFGAAYKRIRGQSPGAVTRRAEARP</sequence>
<organism evidence="5 6">
    <name type="scientific">Salipiger mucosus DSM 16094</name>
    <dbReference type="NCBI Taxonomy" id="1123237"/>
    <lineage>
        <taxon>Bacteria</taxon>
        <taxon>Pseudomonadati</taxon>
        <taxon>Pseudomonadota</taxon>
        <taxon>Alphaproteobacteria</taxon>
        <taxon>Rhodobacterales</taxon>
        <taxon>Roseobacteraceae</taxon>
        <taxon>Salipiger</taxon>
    </lineage>
</organism>